<reference evidence="2 3" key="1">
    <citation type="submission" date="2018-04" db="EMBL/GenBank/DDBJ databases">
        <authorList>
            <person name="Vogel A."/>
        </authorList>
    </citation>
    <scope>NUCLEOTIDE SEQUENCE [LARGE SCALE GENOMIC DNA]</scope>
</reference>
<evidence type="ECO:0000256" key="1">
    <source>
        <dbReference type="SAM" id="Phobius"/>
    </source>
</evidence>
<keyword evidence="1" id="KW-0472">Membrane</keyword>
<keyword evidence="1" id="KW-0812">Transmembrane</keyword>
<gene>
    <name evidence="2" type="ORF">CCAM_LOCUS16154</name>
</gene>
<dbReference type="EMBL" id="OOIL02001339">
    <property type="protein sequence ID" value="VFQ74378.1"/>
    <property type="molecule type" value="Genomic_DNA"/>
</dbReference>
<keyword evidence="1" id="KW-1133">Transmembrane helix</keyword>
<protein>
    <submittedName>
        <fullName evidence="2">Uncharacterized protein</fullName>
    </submittedName>
</protein>
<keyword evidence="3" id="KW-1185">Reference proteome</keyword>
<name>A0A484LE45_9ASTE</name>
<evidence type="ECO:0000313" key="3">
    <source>
        <dbReference type="Proteomes" id="UP000595140"/>
    </source>
</evidence>
<feature type="transmembrane region" description="Helical" evidence="1">
    <location>
        <begin position="35"/>
        <end position="53"/>
    </location>
</feature>
<dbReference type="Proteomes" id="UP000595140">
    <property type="component" value="Unassembled WGS sequence"/>
</dbReference>
<sequence>MHLETIPVAAPAPVILGCRQVETGDFLDVGPVNGLLGLGYGALLDVTSLLYIVPMGWFGTHSRCVSHQTALITTYR</sequence>
<proteinExistence type="predicted"/>
<accession>A0A484LE45</accession>
<evidence type="ECO:0000313" key="2">
    <source>
        <dbReference type="EMBL" id="VFQ74378.1"/>
    </source>
</evidence>
<dbReference type="AlphaFoldDB" id="A0A484LE45"/>
<organism evidence="2 3">
    <name type="scientific">Cuscuta campestris</name>
    <dbReference type="NCBI Taxonomy" id="132261"/>
    <lineage>
        <taxon>Eukaryota</taxon>
        <taxon>Viridiplantae</taxon>
        <taxon>Streptophyta</taxon>
        <taxon>Embryophyta</taxon>
        <taxon>Tracheophyta</taxon>
        <taxon>Spermatophyta</taxon>
        <taxon>Magnoliopsida</taxon>
        <taxon>eudicotyledons</taxon>
        <taxon>Gunneridae</taxon>
        <taxon>Pentapetalae</taxon>
        <taxon>asterids</taxon>
        <taxon>lamiids</taxon>
        <taxon>Solanales</taxon>
        <taxon>Convolvulaceae</taxon>
        <taxon>Cuscuteae</taxon>
        <taxon>Cuscuta</taxon>
        <taxon>Cuscuta subgen. Grammica</taxon>
        <taxon>Cuscuta sect. Cleistogrammica</taxon>
    </lineage>
</organism>